<keyword evidence="3" id="KW-1185">Reference proteome</keyword>
<gene>
    <name evidence="2" type="ORF">Pmani_028706</name>
</gene>
<dbReference type="Proteomes" id="UP001292094">
    <property type="component" value="Unassembled WGS sequence"/>
</dbReference>
<comment type="caution">
    <text evidence="2">The sequence shown here is derived from an EMBL/GenBank/DDBJ whole genome shotgun (WGS) entry which is preliminary data.</text>
</comment>
<organism evidence="2 3">
    <name type="scientific">Petrolisthes manimaculis</name>
    <dbReference type="NCBI Taxonomy" id="1843537"/>
    <lineage>
        <taxon>Eukaryota</taxon>
        <taxon>Metazoa</taxon>
        <taxon>Ecdysozoa</taxon>
        <taxon>Arthropoda</taxon>
        <taxon>Crustacea</taxon>
        <taxon>Multicrustacea</taxon>
        <taxon>Malacostraca</taxon>
        <taxon>Eumalacostraca</taxon>
        <taxon>Eucarida</taxon>
        <taxon>Decapoda</taxon>
        <taxon>Pleocyemata</taxon>
        <taxon>Anomura</taxon>
        <taxon>Galatheoidea</taxon>
        <taxon>Porcellanidae</taxon>
        <taxon>Petrolisthes</taxon>
    </lineage>
</organism>
<name>A0AAE1TXS3_9EUCA</name>
<feature type="region of interest" description="Disordered" evidence="1">
    <location>
        <begin position="62"/>
        <end position="85"/>
    </location>
</feature>
<dbReference type="EMBL" id="JAWZYT010003318">
    <property type="protein sequence ID" value="KAK4298999.1"/>
    <property type="molecule type" value="Genomic_DNA"/>
</dbReference>
<dbReference type="AlphaFoldDB" id="A0AAE1TXS3"/>
<reference evidence="2" key="1">
    <citation type="submission" date="2023-11" db="EMBL/GenBank/DDBJ databases">
        <title>Genome assemblies of two species of porcelain crab, Petrolisthes cinctipes and Petrolisthes manimaculis (Anomura: Porcellanidae).</title>
        <authorList>
            <person name="Angst P."/>
        </authorList>
    </citation>
    <scope>NUCLEOTIDE SEQUENCE</scope>
    <source>
        <strain evidence="2">PB745_02</strain>
        <tissue evidence="2">Gill</tissue>
    </source>
</reference>
<feature type="compositionally biased region" description="Acidic residues" evidence="1">
    <location>
        <begin position="62"/>
        <end position="75"/>
    </location>
</feature>
<sequence>MNSHYAHHQAVSFMPPSCSSPSPPSCLLYSDTHTKTSLHIIPVAHPHVLSCSSNNSTIYALEEENQDDEMDEPDEPSPPPLSMPEMSELAYCGISQSRMPSSFSYHGIVSTLSVNYV</sequence>
<accession>A0AAE1TXS3</accession>
<evidence type="ECO:0000256" key="1">
    <source>
        <dbReference type="SAM" id="MobiDB-lite"/>
    </source>
</evidence>
<proteinExistence type="predicted"/>
<evidence type="ECO:0000313" key="3">
    <source>
        <dbReference type="Proteomes" id="UP001292094"/>
    </source>
</evidence>
<protein>
    <submittedName>
        <fullName evidence="2">Uncharacterized protein</fullName>
    </submittedName>
</protein>
<evidence type="ECO:0000313" key="2">
    <source>
        <dbReference type="EMBL" id="KAK4298999.1"/>
    </source>
</evidence>